<dbReference type="InterPro" id="IPR020617">
    <property type="entry name" value="Thiolase_C"/>
</dbReference>
<organism evidence="10 11">
    <name type="scientific">Agrococcus versicolor</name>
    <dbReference type="NCBI Taxonomy" id="501482"/>
    <lineage>
        <taxon>Bacteria</taxon>
        <taxon>Bacillati</taxon>
        <taxon>Actinomycetota</taxon>
        <taxon>Actinomycetes</taxon>
        <taxon>Micrococcales</taxon>
        <taxon>Microbacteriaceae</taxon>
        <taxon>Agrococcus</taxon>
    </lineage>
</organism>
<dbReference type="EMBL" id="BAAAQT010000008">
    <property type="protein sequence ID" value="GAA2175878.1"/>
    <property type="molecule type" value="Genomic_DNA"/>
</dbReference>
<feature type="domain" description="Thiolase N-terminal" evidence="8">
    <location>
        <begin position="5"/>
        <end position="263"/>
    </location>
</feature>
<dbReference type="SUPFAM" id="SSF53901">
    <property type="entry name" value="Thiolase-like"/>
    <property type="match status" value="2"/>
</dbReference>
<evidence type="ECO:0000256" key="5">
    <source>
        <dbReference type="ARBA" id="ARBA00030755"/>
    </source>
</evidence>
<proteinExistence type="inferred from homology"/>
<dbReference type="PROSITE" id="PS00099">
    <property type="entry name" value="THIOLASE_3"/>
    <property type="match status" value="1"/>
</dbReference>
<dbReference type="Pfam" id="PF02803">
    <property type="entry name" value="Thiolase_C"/>
    <property type="match status" value="1"/>
</dbReference>
<dbReference type="Gene3D" id="3.40.47.10">
    <property type="match status" value="1"/>
</dbReference>
<evidence type="ECO:0000256" key="7">
    <source>
        <dbReference type="RuleBase" id="RU003557"/>
    </source>
</evidence>
<comment type="similarity">
    <text evidence="1 7">Belongs to the thiolase-like superfamily. Thiolase family.</text>
</comment>
<accession>A0ABP5MRG5</accession>
<sequence>MPEAYLVGGVRTPIGRYGGALASVRPDDLAALVVGEAVRRAGLDGSSIDEVILGAANQAGEDNRNVARMAVLLAGLPDDVPGITVNRLCASGMSAIQLASQAIRAGDADVIVAGGVESMTRAPWVQAKPERAWAKPGEAFDTSIGWRFTNPRLAARDKAVFSMPETAEEVARIDGITRADADAFALRSHERAIAAIDAGRFVDEIVAVPTRTGEVSVDEGPRRDSSLETLAGLRAVVPGGSVVTAGNASSLNDGASAIVVASEAAVERLGLTPRARIVTGVAAALEPEIMGLGPVPATRKALERAGLSIEDIGAVELNEAFASQGLASIRRLGLDPEIVNADGGAIALGHPLGSSGCRIVVTLLGRMEREGADRGLATMCVGVGQGTAMILERVR</sequence>
<dbReference type="RefSeq" id="WP_344344604.1">
    <property type="nucleotide sequence ID" value="NZ_BAAAQT010000008.1"/>
</dbReference>
<comment type="caution">
    <text evidence="10">The sequence shown here is derived from an EMBL/GenBank/DDBJ whole genome shotgun (WGS) entry which is preliminary data.</text>
</comment>
<dbReference type="NCBIfam" id="TIGR01930">
    <property type="entry name" value="AcCoA-C-Actrans"/>
    <property type="match status" value="1"/>
</dbReference>
<evidence type="ECO:0000256" key="6">
    <source>
        <dbReference type="ARBA" id="ARBA00040529"/>
    </source>
</evidence>
<reference evidence="11" key="1">
    <citation type="journal article" date="2019" name="Int. J. Syst. Evol. Microbiol.">
        <title>The Global Catalogue of Microorganisms (GCM) 10K type strain sequencing project: providing services to taxonomists for standard genome sequencing and annotation.</title>
        <authorList>
            <consortium name="The Broad Institute Genomics Platform"/>
            <consortium name="The Broad Institute Genome Sequencing Center for Infectious Disease"/>
            <person name="Wu L."/>
            <person name="Ma J."/>
        </authorList>
    </citation>
    <scope>NUCLEOTIDE SEQUENCE [LARGE SCALE GENOMIC DNA]</scope>
    <source>
        <strain evidence="11">JCM 16026</strain>
    </source>
</reference>
<dbReference type="PANTHER" id="PTHR18919">
    <property type="entry name" value="ACETYL-COA C-ACYLTRANSFERASE"/>
    <property type="match status" value="1"/>
</dbReference>
<dbReference type="InterPro" id="IPR020615">
    <property type="entry name" value="Thiolase_acyl_enz_int_AS"/>
</dbReference>
<evidence type="ECO:0000259" key="9">
    <source>
        <dbReference type="Pfam" id="PF02803"/>
    </source>
</evidence>
<feature type="domain" description="Thiolase C-terminal" evidence="9">
    <location>
        <begin position="272"/>
        <end position="393"/>
    </location>
</feature>
<evidence type="ECO:0000256" key="4">
    <source>
        <dbReference type="ARBA" id="ARBA00023315"/>
    </source>
</evidence>
<dbReference type="Proteomes" id="UP001501599">
    <property type="component" value="Unassembled WGS sequence"/>
</dbReference>
<evidence type="ECO:0000313" key="10">
    <source>
        <dbReference type="EMBL" id="GAA2175878.1"/>
    </source>
</evidence>
<evidence type="ECO:0000256" key="3">
    <source>
        <dbReference type="ARBA" id="ARBA00022679"/>
    </source>
</evidence>
<dbReference type="InterPro" id="IPR016039">
    <property type="entry name" value="Thiolase-like"/>
</dbReference>
<keyword evidence="3 7" id="KW-0808">Transferase</keyword>
<evidence type="ECO:0000259" key="8">
    <source>
        <dbReference type="Pfam" id="PF00108"/>
    </source>
</evidence>
<gene>
    <name evidence="10" type="ORF">GCM10009846_27480</name>
</gene>
<evidence type="ECO:0000256" key="2">
    <source>
        <dbReference type="ARBA" id="ARBA00012705"/>
    </source>
</evidence>
<dbReference type="PANTHER" id="PTHR18919:SF107">
    <property type="entry name" value="ACETYL-COA ACETYLTRANSFERASE, CYTOSOLIC"/>
    <property type="match status" value="1"/>
</dbReference>
<evidence type="ECO:0000256" key="1">
    <source>
        <dbReference type="ARBA" id="ARBA00010982"/>
    </source>
</evidence>
<evidence type="ECO:0000313" key="11">
    <source>
        <dbReference type="Proteomes" id="UP001501599"/>
    </source>
</evidence>
<dbReference type="PROSITE" id="PS00098">
    <property type="entry name" value="THIOLASE_1"/>
    <property type="match status" value="1"/>
</dbReference>
<dbReference type="Pfam" id="PF00108">
    <property type="entry name" value="Thiolase_N"/>
    <property type="match status" value="1"/>
</dbReference>
<dbReference type="CDD" id="cd00751">
    <property type="entry name" value="thiolase"/>
    <property type="match status" value="1"/>
</dbReference>
<dbReference type="InterPro" id="IPR020610">
    <property type="entry name" value="Thiolase_AS"/>
</dbReference>
<dbReference type="PIRSF" id="PIRSF000429">
    <property type="entry name" value="Ac-CoA_Ac_transf"/>
    <property type="match status" value="1"/>
</dbReference>
<keyword evidence="4 7" id="KW-0012">Acyltransferase</keyword>
<protein>
    <recommendedName>
        <fullName evidence="6">Probable acetyl-CoA acetyltransferase</fullName>
        <ecNumber evidence="2">2.3.1.9</ecNumber>
    </recommendedName>
    <alternativeName>
        <fullName evidence="5">Acetoacetyl-CoA thiolase</fullName>
    </alternativeName>
</protein>
<dbReference type="EC" id="2.3.1.9" evidence="2"/>
<dbReference type="InterPro" id="IPR002155">
    <property type="entry name" value="Thiolase"/>
</dbReference>
<keyword evidence="11" id="KW-1185">Reference proteome</keyword>
<dbReference type="PROSITE" id="PS00737">
    <property type="entry name" value="THIOLASE_2"/>
    <property type="match status" value="1"/>
</dbReference>
<dbReference type="InterPro" id="IPR020613">
    <property type="entry name" value="Thiolase_CS"/>
</dbReference>
<dbReference type="InterPro" id="IPR020616">
    <property type="entry name" value="Thiolase_N"/>
</dbReference>
<name>A0ABP5MRG5_9MICO</name>